<comment type="caution">
    <text evidence="3">The sequence shown here is derived from an EMBL/GenBank/DDBJ whole genome shotgun (WGS) entry which is preliminary data.</text>
</comment>
<dbReference type="PANTHER" id="PTHR11699">
    <property type="entry name" value="ALDEHYDE DEHYDROGENASE-RELATED"/>
    <property type="match status" value="1"/>
</dbReference>
<dbReference type="RefSeq" id="WP_238528795.1">
    <property type="nucleotide sequence ID" value="NZ_AEYW01000013.1"/>
</dbReference>
<dbReference type="EMBL" id="RCCT01000001">
    <property type="protein sequence ID" value="RLK11352.1"/>
    <property type="molecule type" value="Genomic_DNA"/>
</dbReference>
<gene>
    <name evidence="3" type="ORF">CLV75_1353</name>
</gene>
<sequence>MKAYWLSYIDGALVNGIASRIDALNPSIDKKLAECALTDAGNVVSADMAAKRAHLSGTLSDLRPVEHGHIVQAMGHYMLTHIDEIARILTLEQCDPLWEARIEVEEAAPYFEYYGDQAESFEGHSIPLGKDHYNFTTYEPHGVSAQIISWSNPIEMTTRSLSAALASSNAGVIKTPELTPFSNSWFASAAETAGLPERAVNILYGLGHESGSALSTHTHVNQIVFTGPVPTGIAIATITAKNVVSSVLKLGRKSAAIAHDDADLNAFANGAPQDARSLVELCTNQKRRHQTEGLDHERI</sequence>
<dbReference type="InterPro" id="IPR015590">
    <property type="entry name" value="Aldehyde_DH_dom"/>
</dbReference>
<evidence type="ECO:0000259" key="2">
    <source>
        <dbReference type="Pfam" id="PF00171"/>
    </source>
</evidence>
<name>A0A497ZU89_9RHOB</name>
<dbReference type="AlphaFoldDB" id="A0A497ZU89"/>
<feature type="domain" description="Aldehyde dehydrogenase" evidence="2">
    <location>
        <begin position="19"/>
        <end position="272"/>
    </location>
</feature>
<reference evidence="3 4" key="1">
    <citation type="submission" date="2018-10" db="EMBL/GenBank/DDBJ databases">
        <title>Genomic Encyclopedia of Archaeal and Bacterial Type Strains, Phase II (KMG-II): from individual species to whole genera.</title>
        <authorList>
            <person name="Goeker M."/>
        </authorList>
    </citation>
    <scope>NUCLEOTIDE SEQUENCE [LARGE SCALE GENOMIC DNA]</scope>
    <source>
        <strain evidence="3 4">DSM 29317</strain>
    </source>
</reference>
<dbReference type="Pfam" id="PF00171">
    <property type="entry name" value="Aldedh"/>
    <property type="match status" value="1"/>
</dbReference>
<keyword evidence="4" id="KW-1185">Reference proteome</keyword>
<accession>A0A497ZU89</accession>
<dbReference type="SUPFAM" id="SSF53720">
    <property type="entry name" value="ALDH-like"/>
    <property type="match status" value="1"/>
</dbReference>
<organism evidence="3 4">
    <name type="scientific">Ruegeria conchae</name>
    <dbReference type="NCBI Taxonomy" id="981384"/>
    <lineage>
        <taxon>Bacteria</taxon>
        <taxon>Pseudomonadati</taxon>
        <taxon>Pseudomonadota</taxon>
        <taxon>Alphaproteobacteria</taxon>
        <taxon>Rhodobacterales</taxon>
        <taxon>Roseobacteraceae</taxon>
        <taxon>Ruegeria</taxon>
    </lineage>
</organism>
<dbReference type="GO" id="GO:0016491">
    <property type="term" value="F:oxidoreductase activity"/>
    <property type="evidence" value="ECO:0007669"/>
    <property type="project" value="UniProtKB-KW"/>
</dbReference>
<protein>
    <submittedName>
        <fullName evidence="3">Aldehyde dehydrogenase family protein</fullName>
    </submittedName>
</protein>
<dbReference type="STRING" id="981384.GCA_000192475_01647"/>
<evidence type="ECO:0000313" key="4">
    <source>
        <dbReference type="Proteomes" id="UP000271700"/>
    </source>
</evidence>
<dbReference type="InterPro" id="IPR016162">
    <property type="entry name" value="Ald_DH_N"/>
</dbReference>
<evidence type="ECO:0000313" key="3">
    <source>
        <dbReference type="EMBL" id="RLK11352.1"/>
    </source>
</evidence>
<keyword evidence="1" id="KW-0560">Oxidoreductase</keyword>
<dbReference type="Proteomes" id="UP000271700">
    <property type="component" value="Unassembled WGS sequence"/>
</dbReference>
<proteinExistence type="predicted"/>
<evidence type="ECO:0000256" key="1">
    <source>
        <dbReference type="ARBA" id="ARBA00023002"/>
    </source>
</evidence>
<dbReference type="Gene3D" id="3.40.605.10">
    <property type="entry name" value="Aldehyde Dehydrogenase, Chain A, domain 1"/>
    <property type="match status" value="1"/>
</dbReference>
<dbReference type="InterPro" id="IPR016161">
    <property type="entry name" value="Ald_DH/histidinol_DH"/>
</dbReference>